<dbReference type="Pfam" id="PF03020">
    <property type="entry name" value="LEM"/>
    <property type="match status" value="2"/>
</dbReference>
<sequence length="345" mass="39721">MRVSYNMGEMIKIKNILGMNSLENIGKLSNDELFRELKKRGVNVGPVSPTTRKIYEKKLESLILTKMGSKKSPLSVASEALSHENVLNYTDEELFKALKERGVDPGPITPTTRQLYQKKLMSLIKHSKIPGYPNLDRSISASTSPNKSTEISKSIQTDYDSEIPNFVEDPKLFPSLEFKLLRNGAKNFHQPVEKDENEENFLKINNFEISNKFGNPLTKFSHPNEKSNGSYLDYFQPKSQVTKKNLLRNPTRKLNLDTELFENKQRYFEKEGNKSFAMSSYDNLYNQPPPPQPMQSNNPVRLVNASAEQKFNMGHLQHSRLNAYLKYSNNILAFSEIVFFLREYF</sequence>
<organism evidence="3 4">
    <name type="scientific">Brachionus plicatilis</name>
    <name type="common">Marine rotifer</name>
    <name type="synonym">Brachionus muelleri</name>
    <dbReference type="NCBI Taxonomy" id="10195"/>
    <lineage>
        <taxon>Eukaryota</taxon>
        <taxon>Metazoa</taxon>
        <taxon>Spiralia</taxon>
        <taxon>Gnathifera</taxon>
        <taxon>Rotifera</taxon>
        <taxon>Eurotatoria</taxon>
        <taxon>Monogononta</taxon>
        <taxon>Pseudotrocha</taxon>
        <taxon>Ploima</taxon>
        <taxon>Brachionidae</taxon>
        <taxon>Brachionus</taxon>
    </lineage>
</organism>
<evidence type="ECO:0000259" key="2">
    <source>
        <dbReference type="PROSITE" id="PS50954"/>
    </source>
</evidence>
<dbReference type="InterPro" id="IPR051656">
    <property type="entry name" value="LEM_domain"/>
</dbReference>
<feature type="domain" description="LEM" evidence="2">
    <location>
        <begin position="83"/>
        <end position="127"/>
    </location>
</feature>
<dbReference type="SUPFAM" id="SSF63451">
    <property type="entry name" value="LEM domain"/>
    <property type="match status" value="2"/>
</dbReference>
<dbReference type="Proteomes" id="UP000276133">
    <property type="component" value="Unassembled WGS sequence"/>
</dbReference>
<gene>
    <name evidence="3" type="ORF">BpHYR1_026245</name>
</gene>
<dbReference type="InterPro" id="IPR003887">
    <property type="entry name" value="LEM_dom"/>
</dbReference>
<reference evidence="3 4" key="1">
    <citation type="journal article" date="2018" name="Sci. Rep.">
        <title>Genomic signatures of local adaptation to the degree of environmental predictability in rotifers.</title>
        <authorList>
            <person name="Franch-Gras L."/>
            <person name="Hahn C."/>
            <person name="Garcia-Roger E.M."/>
            <person name="Carmona M.J."/>
            <person name="Serra M."/>
            <person name="Gomez A."/>
        </authorList>
    </citation>
    <scope>NUCLEOTIDE SEQUENCE [LARGE SCALE GENOMIC DNA]</scope>
    <source>
        <strain evidence="3">HYR1</strain>
    </source>
</reference>
<dbReference type="EMBL" id="REGN01003710">
    <property type="protein sequence ID" value="RNA21216.1"/>
    <property type="molecule type" value="Genomic_DNA"/>
</dbReference>
<name>A0A3M7RCC8_BRAPC</name>
<accession>A0A3M7RCC8</accession>
<dbReference type="FunFam" id="1.10.720.40:FF:000001">
    <property type="entry name" value="LEM domain containing 2, isoform CRA_a"/>
    <property type="match status" value="2"/>
</dbReference>
<feature type="region of interest" description="Disordered" evidence="1">
    <location>
        <begin position="135"/>
        <end position="154"/>
    </location>
</feature>
<dbReference type="OrthoDB" id="6363067at2759"/>
<dbReference type="PANTHER" id="PTHR12019">
    <property type="entry name" value="LAMINA-ASSOCIATED POLYPEPTIDE THYMOPOIETIN"/>
    <property type="match status" value="1"/>
</dbReference>
<dbReference type="CDD" id="cd12934">
    <property type="entry name" value="LEM"/>
    <property type="match status" value="2"/>
</dbReference>
<feature type="domain" description="LEM" evidence="2">
    <location>
        <begin position="22"/>
        <end position="66"/>
    </location>
</feature>
<dbReference type="SMART" id="SM00540">
    <property type="entry name" value="LEM"/>
    <property type="match status" value="2"/>
</dbReference>
<dbReference type="PROSITE" id="PS50954">
    <property type="entry name" value="LEM"/>
    <property type="match status" value="2"/>
</dbReference>
<evidence type="ECO:0000256" key="1">
    <source>
        <dbReference type="SAM" id="MobiDB-lite"/>
    </source>
</evidence>
<evidence type="ECO:0000313" key="3">
    <source>
        <dbReference type="EMBL" id="RNA21216.1"/>
    </source>
</evidence>
<keyword evidence="4" id="KW-1185">Reference proteome</keyword>
<comment type="caution">
    <text evidence="3">The sequence shown here is derived from an EMBL/GenBank/DDBJ whole genome shotgun (WGS) entry which is preliminary data.</text>
</comment>
<evidence type="ECO:0000313" key="4">
    <source>
        <dbReference type="Proteomes" id="UP000276133"/>
    </source>
</evidence>
<dbReference type="AlphaFoldDB" id="A0A3M7RCC8"/>
<dbReference type="InterPro" id="IPR011015">
    <property type="entry name" value="LEM/LEM-like_dom_sf"/>
</dbReference>
<dbReference type="Gene3D" id="1.10.720.40">
    <property type="match status" value="2"/>
</dbReference>
<dbReference type="PANTHER" id="PTHR12019:SF9">
    <property type="entry name" value="THYMOPOIETIN"/>
    <property type="match status" value="1"/>
</dbReference>
<protein>
    <submittedName>
        <fullName evidence="3">Lamina-associated polypeptide isoforms beta gamma isoform X1</fullName>
    </submittedName>
</protein>
<proteinExistence type="predicted"/>
<feature type="compositionally biased region" description="Polar residues" evidence="1">
    <location>
        <begin position="137"/>
        <end position="154"/>
    </location>
</feature>